<feature type="transmembrane region" description="Helical" evidence="7">
    <location>
        <begin position="224"/>
        <end position="243"/>
    </location>
</feature>
<keyword evidence="3 6" id="KW-0812">Transmembrane</keyword>
<comment type="similarity">
    <text evidence="6">Belongs to the sodium:neurotransmitter symporter (SNF) (TC 2.A.22) family.</text>
</comment>
<proteinExistence type="inferred from homology"/>
<dbReference type="PRINTS" id="PR00176">
    <property type="entry name" value="NANEUSMPORT"/>
</dbReference>
<keyword evidence="6" id="KW-0769">Symport</keyword>
<dbReference type="SUPFAM" id="SSF161070">
    <property type="entry name" value="SNF-like"/>
    <property type="match status" value="1"/>
</dbReference>
<feature type="transmembrane region" description="Helical" evidence="7">
    <location>
        <begin position="304"/>
        <end position="325"/>
    </location>
</feature>
<dbReference type="Proteomes" id="UP000095621">
    <property type="component" value="Unassembled WGS sequence"/>
</dbReference>
<dbReference type="NCBIfam" id="NF037979">
    <property type="entry name" value="Na_transp"/>
    <property type="match status" value="1"/>
</dbReference>
<keyword evidence="4 7" id="KW-1133">Transmembrane helix</keyword>
<dbReference type="OrthoDB" id="9762833at2"/>
<name>A0A174Z030_9FIRM</name>
<feature type="transmembrane region" description="Helical" evidence="7">
    <location>
        <begin position="171"/>
        <end position="190"/>
    </location>
</feature>
<dbReference type="EMBL" id="CZBU01000002">
    <property type="protein sequence ID" value="CUQ76260.1"/>
    <property type="molecule type" value="Genomic_DNA"/>
</dbReference>
<dbReference type="PROSITE" id="PS00610">
    <property type="entry name" value="NA_NEUROTRAN_SYMP_1"/>
    <property type="match status" value="1"/>
</dbReference>
<dbReference type="AlphaFoldDB" id="A0A174Z030"/>
<dbReference type="PROSITE" id="PS50267">
    <property type="entry name" value="NA_NEUROTRAN_SYMP_3"/>
    <property type="match status" value="1"/>
</dbReference>
<dbReference type="InterPro" id="IPR000175">
    <property type="entry name" value="Na/ntran_symport"/>
</dbReference>
<comment type="subcellular location">
    <subcellularLocation>
        <location evidence="1">Membrane</location>
        <topology evidence="1">Multi-pass membrane protein</topology>
    </subcellularLocation>
</comment>
<feature type="transmembrane region" description="Helical" evidence="7">
    <location>
        <begin position="140"/>
        <end position="159"/>
    </location>
</feature>
<evidence type="ECO:0000313" key="9">
    <source>
        <dbReference type="Proteomes" id="UP000095621"/>
    </source>
</evidence>
<evidence type="ECO:0000256" key="5">
    <source>
        <dbReference type="ARBA" id="ARBA00023136"/>
    </source>
</evidence>
<dbReference type="InterPro" id="IPR037272">
    <property type="entry name" value="SNS_sf"/>
</dbReference>
<keyword evidence="2 6" id="KW-0813">Transport</keyword>
<dbReference type="GO" id="GO:0015293">
    <property type="term" value="F:symporter activity"/>
    <property type="evidence" value="ECO:0007669"/>
    <property type="project" value="UniProtKB-KW"/>
</dbReference>
<feature type="transmembrane region" description="Helical" evidence="7">
    <location>
        <begin position="12"/>
        <end position="30"/>
    </location>
</feature>
<dbReference type="PANTHER" id="PTHR42948:SF1">
    <property type="entry name" value="TRANSPORTER"/>
    <property type="match status" value="1"/>
</dbReference>
<gene>
    <name evidence="8" type="ORF">ERS852490_00957</name>
</gene>
<evidence type="ECO:0000256" key="6">
    <source>
        <dbReference type="RuleBase" id="RU003732"/>
    </source>
</evidence>
<accession>A0A174Z030</accession>
<evidence type="ECO:0000313" key="8">
    <source>
        <dbReference type="EMBL" id="CUQ76260.1"/>
    </source>
</evidence>
<feature type="transmembrane region" description="Helical" evidence="7">
    <location>
        <begin position="255"/>
        <end position="279"/>
    </location>
</feature>
<evidence type="ECO:0000256" key="4">
    <source>
        <dbReference type="ARBA" id="ARBA00022989"/>
    </source>
</evidence>
<dbReference type="RefSeq" id="WP_055215003.1">
    <property type="nucleotide sequence ID" value="NZ_CZBU01000002.1"/>
</dbReference>
<dbReference type="CDD" id="cd10336">
    <property type="entry name" value="SLC6sbd_Tyt1-Like"/>
    <property type="match status" value="1"/>
</dbReference>
<evidence type="ECO:0000256" key="3">
    <source>
        <dbReference type="ARBA" id="ARBA00022692"/>
    </source>
</evidence>
<dbReference type="GO" id="GO:0016020">
    <property type="term" value="C:membrane"/>
    <property type="evidence" value="ECO:0007669"/>
    <property type="project" value="UniProtKB-SubCell"/>
</dbReference>
<evidence type="ECO:0000256" key="7">
    <source>
        <dbReference type="SAM" id="Phobius"/>
    </source>
</evidence>
<feature type="transmembrane region" description="Helical" evidence="7">
    <location>
        <begin position="90"/>
        <end position="115"/>
    </location>
</feature>
<dbReference type="PANTHER" id="PTHR42948">
    <property type="entry name" value="TRANSPORTER"/>
    <property type="match status" value="1"/>
</dbReference>
<feature type="transmembrane region" description="Helical" evidence="7">
    <location>
        <begin position="388"/>
        <end position="409"/>
    </location>
</feature>
<protein>
    <recommendedName>
        <fullName evidence="6">Transporter</fullName>
    </recommendedName>
</protein>
<reference evidence="8 9" key="1">
    <citation type="submission" date="2015-09" db="EMBL/GenBank/DDBJ databases">
        <authorList>
            <consortium name="Pathogen Informatics"/>
        </authorList>
    </citation>
    <scope>NUCLEOTIDE SEQUENCE [LARGE SCALE GENOMIC DNA]</scope>
    <source>
        <strain evidence="8 9">2789STDY5834875</strain>
    </source>
</reference>
<evidence type="ECO:0000256" key="1">
    <source>
        <dbReference type="ARBA" id="ARBA00004141"/>
    </source>
</evidence>
<feature type="transmembrane region" description="Helical" evidence="7">
    <location>
        <begin position="42"/>
        <end position="63"/>
    </location>
</feature>
<feature type="transmembrane region" description="Helical" evidence="7">
    <location>
        <begin position="430"/>
        <end position="448"/>
    </location>
</feature>
<organism evidence="8 9">
    <name type="scientific">Lachnospira eligens</name>
    <dbReference type="NCBI Taxonomy" id="39485"/>
    <lineage>
        <taxon>Bacteria</taxon>
        <taxon>Bacillati</taxon>
        <taxon>Bacillota</taxon>
        <taxon>Clostridia</taxon>
        <taxon>Lachnospirales</taxon>
        <taxon>Lachnospiraceae</taxon>
        <taxon>Lachnospira</taxon>
    </lineage>
</organism>
<dbReference type="Pfam" id="PF00209">
    <property type="entry name" value="SNF"/>
    <property type="match status" value="2"/>
</dbReference>
<evidence type="ECO:0000256" key="2">
    <source>
        <dbReference type="ARBA" id="ARBA00022448"/>
    </source>
</evidence>
<dbReference type="InterPro" id="IPR047218">
    <property type="entry name" value="YocR/YhdH-like"/>
</dbReference>
<keyword evidence="5 7" id="KW-0472">Membrane</keyword>
<feature type="transmembrane region" description="Helical" evidence="7">
    <location>
        <begin position="345"/>
        <end position="368"/>
    </location>
</feature>
<sequence length="449" mass="49574">MEREKFGSRLGFILISAGCAIGIGNVWRFPYVAGNNGGGIFVLLYMLFLLMFGIPVLSMELAMGRASKSSIIRAYHELERPGQKWHIHGYLGMIGNYILLFFYTTVSGWMLGYFIKYVTGDITKNTDSSQMFADVTANPWIMFVWMAVIVLIAVIVCSMGLQNGVEKITKYMMLILLGLIVVLAIHSLTLDGAGKGMQYFLVPDMDKIKEVGLGNIIIEAMRQAFFTLSVGMGSMMIFGSYIGKERALVGEGIQITLLDTFVAIMSGVIIFPACMSYNIPTDSGPSLIFVTLPKVFEHMSGGRFWGAMFFLFMTFAALSTVIAVLENIIACNMEAFGWNRKKAGVINLFIIIIMSIPCILGFNVLSGFTPLGAGTNVLDLEDFLVSSLILPIGSLVILLFCTTKLGWGYDNYMNEVNTGKGIGMPKIFKFYLKYILPLIILFIIIDGLI</sequence>